<feature type="transmembrane region" description="Helical" evidence="6">
    <location>
        <begin position="477"/>
        <end position="500"/>
    </location>
</feature>
<dbReference type="PANTHER" id="PTHR19229:SF250">
    <property type="entry name" value="ABC TRANSPORTER DOMAIN-CONTAINING PROTEIN-RELATED"/>
    <property type="match status" value="1"/>
</dbReference>
<sequence length="602" mass="67175">MLPVRQGLSTKSRDSELVPERRPTGVQVLILDEPTAGMDPMSRHEVWDLLQKMRRSCTMLLTTHDMEEADVVGDRIAILADGAIRCCGSSQFLKHRFGTGYHLEISKRLKRCDVQGIVMVVRTYVPTVQLVLETPEALRLSLGVTSSEGFVDMFKVLERFRVKLGITRMTVSVTTMEDVYLRISDELMEAESTGGVAAGGTPDPVNIDFLRSQCEGCVWRKSTLQTVRALVRKRYHYTRRQWYLPLLGIIAPAFLLALQGAREARKVAQEKSVADVYVYDIQIMYNFSTNALLSADEDSVLLSQYYRQHIEEKNVPVRPRSGFATLTAVSGAQKVFALLRPLYISTNHVVAVMQPVRVFPMGGCRYSGELYHSAIISLNMVHTSLLRWTVGDDTASIKVKVRPQKQLEETVAYDPQSPEVIQRQLERFTLGAMSLALMTASCGIFPVVDRATGCRQMQLLTGLTVRTYWVANYLFDYFVYSLSAGFVCFNMFVFYGAFFIEMMVPIILIFSCYGVSAVPLSYLLSLGARSSATGYALVLLVSFFGAFMNSGAIAAELLKTAPGITFVLRNLLPLLSLAPSYSFMSALFGTVSKSQIAWICSR</sequence>
<evidence type="ECO:0000256" key="4">
    <source>
        <dbReference type="ARBA" id="ARBA00023136"/>
    </source>
</evidence>
<evidence type="ECO:0000313" key="8">
    <source>
        <dbReference type="EMBL" id="KAK8782765.1"/>
    </source>
</evidence>
<feature type="non-terminal residue" evidence="8">
    <location>
        <position position="602"/>
    </location>
</feature>
<feature type="domain" description="ABC-2 type transporter transmembrane" evidence="7">
    <location>
        <begin position="429"/>
        <end position="588"/>
    </location>
</feature>
<dbReference type="InterPro" id="IPR026082">
    <property type="entry name" value="ABCA"/>
</dbReference>
<comment type="subcellular location">
    <subcellularLocation>
        <location evidence="1">Membrane</location>
        <topology evidence="1">Multi-pass membrane protein</topology>
    </subcellularLocation>
</comment>
<evidence type="ECO:0000259" key="7">
    <source>
        <dbReference type="Pfam" id="PF12698"/>
    </source>
</evidence>
<evidence type="ECO:0000313" key="9">
    <source>
        <dbReference type="Proteomes" id="UP001321473"/>
    </source>
</evidence>
<evidence type="ECO:0000256" key="3">
    <source>
        <dbReference type="ARBA" id="ARBA00022989"/>
    </source>
</evidence>
<feature type="transmembrane region" description="Helical" evidence="6">
    <location>
        <begin position="534"/>
        <end position="558"/>
    </location>
</feature>
<proteinExistence type="predicted"/>
<feature type="region of interest" description="Disordered" evidence="5">
    <location>
        <begin position="1"/>
        <end position="21"/>
    </location>
</feature>
<feature type="transmembrane region" description="Helical" evidence="6">
    <location>
        <begin position="570"/>
        <end position="591"/>
    </location>
</feature>
<evidence type="ECO:0000256" key="6">
    <source>
        <dbReference type="SAM" id="Phobius"/>
    </source>
</evidence>
<evidence type="ECO:0000256" key="5">
    <source>
        <dbReference type="SAM" id="MobiDB-lite"/>
    </source>
</evidence>
<dbReference type="InterPro" id="IPR013525">
    <property type="entry name" value="ABC2_TM"/>
</dbReference>
<keyword evidence="3 6" id="KW-1133">Transmembrane helix</keyword>
<gene>
    <name evidence="8" type="ORF">V5799_015894</name>
</gene>
<protein>
    <recommendedName>
        <fullName evidence="7">ABC-2 type transporter transmembrane domain-containing protein</fullName>
    </recommendedName>
</protein>
<dbReference type="Pfam" id="PF12698">
    <property type="entry name" value="ABC2_membrane_3"/>
    <property type="match status" value="1"/>
</dbReference>
<dbReference type="EMBL" id="JARKHS020006311">
    <property type="protein sequence ID" value="KAK8782765.1"/>
    <property type="molecule type" value="Genomic_DNA"/>
</dbReference>
<evidence type="ECO:0000256" key="2">
    <source>
        <dbReference type="ARBA" id="ARBA00022692"/>
    </source>
</evidence>
<dbReference type="GO" id="GO:0016020">
    <property type="term" value="C:membrane"/>
    <property type="evidence" value="ECO:0007669"/>
    <property type="project" value="UniProtKB-SubCell"/>
</dbReference>
<accession>A0AAQ4F7P4</accession>
<dbReference type="Proteomes" id="UP001321473">
    <property type="component" value="Unassembled WGS sequence"/>
</dbReference>
<dbReference type="Gene3D" id="3.40.50.300">
    <property type="entry name" value="P-loop containing nucleotide triphosphate hydrolases"/>
    <property type="match status" value="1"/>
</dbReference>
<dbReference type="AlphaFoldDB" id="A0AAQ4F7P4"/>
<feature type="transmembrane region" description="Helical" evidence="6">
    <location>
        <begin position="507"/>
        <end position="528"/>
    </location>
</feature>
<dbReference type="PANTHER" id="PTHR19229">
    <property type="entry name" value="ATP-BINDING CASSETTE TRANSPORTER SUBFAMILY A ABCA"/>
    <property type="match status" value="1"/>
</dbReference>
<evidence type="ECO:0000256" key="1">
    <source>
        <dbReference type="ARBA" id="ARBA00004141"/>
    </source>
</evidence>
<dbReference type="SUPFAM" id="SSF52540">
    <property type="entry name" value="P-loop containing nucleoside triphosphate hydrolases"/>
    <property type="match status" value="1"/>
</dbReference>
<dbReference type="InterPro" id="IPR027417">
    <property type="entry name" value="P-loop_NTPase"/>
</dbReference>
<name>A0AAQ4F7P4_AMBAM</name>
<feature type="transmembrane region" description="Helical" evidence="6">
    <location>
        <begin position="242"/>
        <end position="261"/>
    </location>
</feature>
<reference evidence="8 9" key="1">
    <citation type="journal article" date="2023" name="Arcadia Sci">
        <title>De novo assembly of a long-read Amblyomma americanum tick genome.</title>
        <authorList>
            <person name="Chou S."/>
            <person name="Poskanzer K.E."/>
            <person name="Rollins M."/>
            <person name="Thuy-Boun P.S."/>
        </authorList>
    </citation>
    <scope>NUCLEOTIDE SEQUENCE [LARGE SCALE GENOMIC DNA]</scope>
    <source>
        <strain evidence="8">F_SG_1</strain>
        <tissue evidence="8">Salivary glands</tissue>
    </source>
</reference>
<keyword evidence="4 6" id="KW-0472">Membrane</keyword>
<comment type="caution">
    <text evidence="8">The sequence shown here is derived from an EMBL/GenBank/DDBJ whole genome shotgun (WGS) entry which is preliminary data.</text>
</comment>
<keyword evidence="9" id="KW-1185">Reference proteome</keyword>
<dbReference type="GO" id="GO:0140359">
    <property type="term" value="F:ABC-type transporter activity"/>
    <property type="evidence" value="ECO:0007669"/>
    <property type="project" value="InterPro"/>
</dbReference>
<dbReference type="GO" id="GO:0005319">
    <property type="term" value="F:lipid transporter activity"/>
    <property type="evidence" value="ECO:0007669"/>
    <property type="project" value="TreeGrafter"/>
</dbReference>
<feature type="transmembrane region" description="Helical" evidence="6">
    <location>
        <begin position="428"/>
        <end position="448"/>
    </location>
</feature>
<organism evidence="8 9">
    <name type="scientific">Amblyomma americanum</name>
    <name type="common">Lone star tick</name>
    <dbReference type="NCBI Taxonomy" id="6943"/>
    <lineage>
        <taxon>Eukaryota</taxon>
        <taxon>Metazoa</taxon>
        <taxon>Ecdysozoa</taxon>
        <taxon>Arthropoda</taxon>
        <taxon>Chelicerata</taxon>
        <taxon>Arachnida</taxon>
        <taxon>Acari</taxon>
        <taxon>Parasitiformes</taxon>
        <taxon>Ixodida</taxon>
        <taxon>Ixodoidea</taxon>
        <taxon>Ixodidae</taxon>
        <taxon>Amblyomminae</taxon>
        <taxon>Amblyomma</taxon>
    </lineage>
</organism>
<feature type="compositionally biased region" description="Basic and acidic residues" evidence="5">
    <location>
        <begin position="11"/>
        <end position="21"/>
    </location>
</feature>
<keyword evidence="2 6" id="KW-0812">Transmembrane</keyword>